<dbReference type="Pfam" id="PF08348">
    <property type="entry name" value="PAS_6"/>
    <property type="match status" value="1"/>
</dbReference>
<sequence length="218" mass="24914">MKTIENEMPFFQTLLKLLKNQFGMESEFILHDWSKGYDHSVVAIENGHITNRKIGDCGSNLGLEVIRGTATSDMKCNYVTRTREGKVLLSSTMYIKNDDGQALGALCINTDISERIKIKEYLDSSLPEELNKKDSNEEFFATDVSDLLVYLIDQGINNIGRPVSEMTKEDKMKVLRFLDDRGAFLISKSSTKICQILEISKFTLYNYLDEVRERKESI</sequence>
<gene>
    <name evidence="3" type="ORF">DWW02_10445</name>
</gene>
<reference evidence="3 4" key="1">
    <citation type="submission" date="2018-08" db="EMBL/GenBank/DDBJ databases">
        <title>A genome reference for cultivated species of the human gut microbiota.</title>
        <authorList>
            <person name="Zou Y."/>
            <person name="Xue W."/>
            <person name="Luo G."/>
        </authorList>
    </citation>
    <scope>NUCLEOTIDE SEQUENCE [LARGE SCALE GENOMIC DNA]</scope>
    <source>
        <strain evidence="3 4">AF14-18</strain>
    </source>
</reference>
<accession>A0A412ZA50</accession>
<dbReference type="InterPro" id="IPR039446">
    <property type="entry name" value="DauR-like"/>
</dbReference>
<evidence type="ECO:0000259" key="1">
    <source>
        <dbReference type="Pfam" id="PF08348"/>
    </source>
</evidence>
<dbReference type="KEGG" id="cbol:CGC65_25045"/>
<evidence type="ECO:0000259" key="2">
    <source>
        <dbReference type="Pfam" id="PF13309"/>
    </source>
</evidence>
<dbReference type="InterPro" id="IPR039445">
    <property type="entry name" value="DauR-like_HTH"/>
</dbReference>
<dbReference type="PANTHER" id="PTHR35568">
    <property type="entry name" value="TRANSCRIPTIONAL REGULATOR DAUR"/>
    <property type="match status" value="1"/>
</dbReference>
<dbReference type="Proteomes" id="UP000284543">
    <property type="component" value="Unassembled WGS sequence"/>
</dbReference>
<dbReference type="RefSeq" id="WP_002565553.1">
    <property type="nucleotide sequence ID" value="NZ_CABKUK010000010.1"/>
</dbReference>
<feature type="domain" description="Transcriptional regulator DauR-like HTH" evidence="2">
    <location>
        <begin position="151"/>
        <end position="209"/>
    </location>
</feature>
<comment type="caution">
    <text evidence="3">The sequence shown here is derived from an EMBL/GenBank/DDBJ whole genome shotgun (WGS) entry which is preliminary data.</text>
</comment>
<name>A0A412ZA50_9FIRM</name>
<feature type="domain" description="YheO-like" evidence="1">
    <location>
        <begin position="11"/>
        <end position="119"/>
    </location>
</feature>
<proteinExistence type="predicted"/>
<organism evidence="3 4">
    <name type="scientific">Enterocloster bolteae</name>
    <dbReference type="NCBI Taxonomy" id="208479"/>
    <lineage>
        <taxon>Bacteria</taxon>
        <taxon>Bacillati</taxon>
        <taxon>Bacillota</taxon>
        <taxon>Clostridia</taxon>
        <taxon>Lachnospirales</taxon>
        <taxon>Lachnospiraceae</taxon>
        <taxon>Enterocloster</taxon>
    </lineage>
</organism>
<protein>
    <submittedName>
        <fullName evidence="3">Transcriptional regulator</fullName>
    </submittedName>
</protein>
<dbReference type="AlphaFoldDB" id="A0A412ZA50"/>
<evidence type="ECO:0000313" key="3">
    <source>
        <dbReference type="EMBL" id="RGV76949.1"/>
    </source>
</evidence>
<dbReference type="PANTHER" id="PTHR35568:SF1">
    <property type="entry name" value="TRANSCRIPTIONAL REGULATOR DAUR"/>
    <property type="match status" value="1"/>
</dbReference>
<dbReference type="EMBL" id="QRZM01000003">
    <property type="protein sequence ID" value="RGV76949.1"/>
    <property type="molecule type" value="Genomic_DNA"/>
</dbReference>
<evidence type="ECO:0000313" key="4">
    <source>
        <dbReference type="Proteomes" id="UP000284543"/>
    </source>
</evidence>
<dbReference type="Pfam" id="PF13309">
    <property type="entry name" value="HTH_22"/>
    <property type="match status" value="1"/>
</dbReference>
<dbReference type="InterPro" id="IPR013559">
    <property type="entry name" value="YheO"/>
</dbReference>